<dbReference type="RefSeq" id="WP_320216534.1">
    <property type="nucleotide sequence ID" value="NZ_JAVIIS010000041.1"/>
</dbReference>
<evidence type="ECO:0000313" key="2">
    <source>
        <dbReference type="Proteomes" id="UP001272097"/>
    </source>
</evidence>
<dbReference type="EMBL" id="JAVIIS010000041">
    <property type="protein sequence ID" value="MDX8442535.1"/>
    <property type="molecule type" value="Genomic_DNA"/>
</dbReference>
<name>A0ABU4X5K9_9HYPH</name>
<reference evidence="1 2" key="1">
    <citation type="submission" date="2023-08" db="EMBL/GenBank/DDBJ databases">
        <title>Implementing the SeqCode for naming new Mesorhizobium species isolated from Vachellia karroo root nodules.</title>
        <authorList>
            <person name="Van Lill M."/>
        </authorList>
    </citation>
    <scope>NUCLEOTIDE SEQUENCE [LARGE SCALE GENOMIC DNA]</scope>
    <source>
        <strain evidence="1 2">VK3E</strain>
    </source>
</reference>
<sequence length="115" mass="12021">MGVEFLNRTKKTIRKHVDTKRAELATPGLFTVNPTNQPRRAIASITAGVNVANGEVLIVETKGGLVSLRRGNSVVGSFDNPAGDVISAIEKSGGAANGVVGRVHKLSKKAEVSLC</sequence>
<proteinExistence type="predicted"/>
<dbReference type="Proteomes" id="UP001272097">
    <property type="component" value="Unassembled WGS sequence"/>
</dbReference>
<keyword evidence="2" id="KW-1185">Reference proteome</keyword>
<evidence type="ECO:0000313" key="1">
    <source>
        <dbReference type="EMBL" id="MDX8442535.1"/>
    </source>
</evidence>
<gene>
    <name evidence="1" type="ORF">RFM51_23415</name>
</gene>
<accession>A0ABU4X5K9</accession>
<organism evidence="1 2">
    <name type="scientific">Mesorhizobium australafricanum</name>
    <dbReference type="NCBI Taxonomy" id="3072311"/>
    <lineage>
        <taxon>Bacteria</taxon>
        <taxon>Pseudomonadati</taxon>
        <taxon>Pseudomonadota</taxon>
        <taxon>Alphaproteobacteria</taxon>
        <taxon>Hyphomicrobiales</taxon>
        <taxon>Phyllobacteriaceae</taxon>
        <taxon>Mesorhizobium</taxon>
    </lineage>
</organism>
<protein>
    <submittedName>
        <fullName evidence="1">Uncharacterized protein</fullName>
    </submittedName>
</protein>
<comment type="caution">
    <text evidence="1">The sequence shown here is derived from an EMBL/GenBank/DDBJ whole genome shotgun (WGS) entry which is preliminary data.</text>
</comment>